<evidence type="ECO:0000313" key="1">
    <source>
        <dbReference type="EMBL" id="MBX71868.1"/>
    </source>
</evidence>
<proteinExistence type="predicted"/>
<accession>A0A2P2QY11</accession>
<sequence>MDWGGGAILSIRPPRGFSSLTLEQLHQCSLEVFRRLL</sequence>
<organism evidence="1">
    <name type="scientific">Rhizophora mucronata</name>
    <name type="common">Asiatic mangrove</name>
    <dbReference type="NCBI Taxonomy" id="61149"/>
    <lineage>
        <taxon>Eukaryota</taxon>
        <taxon>Viridiplantae</taxon>
        <taxon>Streptophyta</taxon>
        <taxon>Embryophyta</taxon>
        <taxon>Tracheophyta</taxon>
        <taxon>Spermatophyta</taxon>
        <taxon>Magnoliopsida</taxon>
        <taxon>eudicotyledons</taxon>
        <taxon>Gunneridae</taxon>
        <taxon>Pentapetalae</taxon>
        <taxon>rosids</taxon>
        <taxon>fabids</taxon>
        <taxon>Malpighiales</taxon>
        <taxon>Rhizophoraceae</taxon>
        <taxon>Rhizophora</taxon>
    </lineage>
</organism>
<name>A0A2P2QY11_RHIMU</name>
<dbReference type="AlphaFoldDB" id="A0A2P2QY11"/>
<dbReference type="EMBL" id="GGEC01091384">
    <property type="protein sequence ID" value="MBX71868.1"/>
    <property type="molecule type" value="Transcribed_RNA"/>
</dbReference>
<reference evidence="1" key="1">
    <citation type="submission" date="2018-02" db="EMBL/GenBank/DDBJ databases">
        <title>Rhizophora mucronata_Transcriptome.</title>
        <authorList>
            <person name="Meera S.P."/>
            <person name="Sreeshan A."/>
            <person name="Augustine A."/>
        </authorList>
    </citation>
    <scope>NUCLEOTIDE SEQUENCE</scope>
    <source>
        <tissue evidence="1">Leaf</tissue>
    </source>
</reference>
<protein>
    <submittedName>
        <fullName evidence="1">Putative polyol transported protein 2</fullName>
    </submittedName>
</protein>